<dbReference type="EMBL" id="JAGTXB010000022">
    <property type="protein sequence ID" value="MBS0031424.1"/>
    <property type="molecule type" value="Genomic_DNA"/>
</dbReference>
<evidence type="ECO:0000313" key="3">
    <source>
        <dbReference type="EMBL" id="MBS0031424.1"/>
    </source>
</evidence>
<dbReference type="InterPro" id="IPR010559">
    <property type="entry name" value="Sig_transdc_His_kin_internal"/>
</dbReference>
<dbReference type="Pfam" id="PF06580">
    <property type="entry name" value="His_kinase"/>
    <property type="match status" value="1"/>
</dbReference>
<feature type="transmembrane region" description="Helical" evidence="1">
    <location>
        <begin position="111"/>
        <end position="131"/>
    </location>
</feature>
<keyword evidence="1" id="KW-0472">Membrane</keyword>
<reference evidence="3 4" key="1">
    <citation type="submission" date="2021-04" db="EMBL/GenBank/DDBJ databases">
        <title>Chitinophaga sp. nov., isolated from the rhizosphere soil.</title>
        <authorList>
            <person name="He S."/>
        </authorList>
    </citation>
    <scope>NUCLEOTIDE SEQUENCE [LARGE SCALE GENOMIC DNA]</scope>
    <source>
        <strain evidence="3 4">2R12</strain>
    </source>
</reference>
<proteinExistence type="predicted"/>
<keyword evidence="1" id="KW-1133">Transmembrane helix</keyword>
<evidence type="ECO:0000313" key="4">
    <source>
        <dbReference type="Proteomes" id="UP000676386"/>
    </source>
</evidence>
<feature type="domain" description="Signal transduction histidine kinase internal region" evidence="2">
    <location>
        <begin position="158"/>
        <end position="236"/>
    </location>
</feature>
<feature type="transmembrane region" description="Helical" evidence="1">
    <location>
        <begin position="37"/>
        <end position="59"/>
    </location>
</feature>
<dbReference type="RefSeq" id="WP_211976589.1">
    <property type="nucleotide sequence ID" value="NZ_CBFHAM010000063.1"/>
</dbReference>
<accession>A0ABS5J893</accession>
<dbReference type="InterPro" id="IPR050640">
    <property type="entry name" value="Bact_2-comp_sensor_kinase"/>
</dbReference>
<dbReference type="GO" id="GO:0016301">
    <property type="term" value="F:kinase activity"/>
    <property type="evidence" value="ECO:0007669"/>
    <property type="project" value="UniProtKB-KW"/>
</dbReference>
<feature type="transmembrane region" description="Helical" evidence="1">
    <location>
        <begin position="7"/>
        <end position="25"/>
    </location>
</feature>
<dbReference type="PANTHER" id="PTHR34220">
    <property type="entry name" value="SENSOR HISTIDINE KINASE YPDA"/>
    <property type="match status" value="1"/>
</dbReference>
<keyword evidence="3" id="KW-0418">Kinase</keyword>
<evidence type="ECO:0000259" key="2">
    <source>
        <dbReference type="Pfam" id="PF06580"/>
    </source>
</evidence>
<dbReference type="Proteomes" id="UP000676386">
    <property type="component" value="Unassembled WGS sequence"/>
</dbReference>
<dbReference type="InterPro" id="IPR036890">
    <property type="entry name" value="HATPase_C_sf"/>
</dbReference>
<keyword evidence="1" id="KW-0812">Transmembrane</keyword>
<dbReference type="Gene3D" id="3.30.565.10">
    <property type="entry name" value="Histidine kinase-like ATPase, C-terminal domain"/>
    <property type="match status" value="1"/>
</dbReference>
<sequence length="341" mass="40157">MKIFWKYIFPGLYGLLVYYTIRLLADSSSGLRFWHRSLGLNTVEAACSAIMGYAFMWIFDKLFRYFDEKQPVDFSYKRIASELGYVFVINFLIQNLTMLPMAAFTDDGLQWFDAVDINVIPLLYALIYYGVRRSHLFLQAYVQNRLQLEKITNDKLQTELKFLRAQYHPHFLFNALNTIYFQMDEDTQAAKKTVERFSELLRYQLYDQQQTVSIRTEIQYLQNFIELQKIRSSQKLQLTVVFDKQLHNEQVYPLLFLPLVENAFKYVGGSFYIRMQMSRVGNELSFIVENAIPDKTRFARNGGIGLDNLKRRLELLYPGMHTLTTETKEDSFSAALKLTFN</sequence>
<organism evidence="3 4">
    <name type="scientific">Chitinophaga hostae</name>
    <dbReference type="NCBI Taxonomy" id="2831022"/>
    <lineage>
        <taxon>Bacteria</taxon>
        <taxon>Pseudomonadati</taxon>
        <taxon>Bacteroidota</taxon>
        <taxon>Chitinophagia</taxon>
        <taxon>Chitinophagales</taxon>
        <taxon>Chitinophagaceae</taxon>
        <taxon>Chitinophaga</taxon>
    </lineage>
</organism>
<evidence type="ECO:0000256" key="1">
    <source>
        <dbReference type="SAM" id="Phobius"/>
    </source>
</evidence>
<dbReference type="PANTHER" id="PTHR34220:SF7">
    <property type="entry name" value="SENSOR HISTIDINE KINASE YPDA"/>
    <property type="match status" value="1"/>
</dbReference>
<comment type="caution">
    <text evidence="3">The sequence shown here is derived from an EMBL/GenBank/DDBJ whole genome shotgun (WGS) entry which is preliminary data.</text>
</comment>
<keyword evidence="4" id="KW-1185">Reference proteome</keyword>
<gene>
    <name evidence="3" type="ORF">KE626_29105</name>
</gene>
<keyword evidence="3" id="KW-0808">Transferase</keyword>
<name>A0ABS5J893_9BACT</name>
<feature type="transmembrane region" description="Helical" evidence="1">
    <location>
        <begin position="83"/>
        <end position="105"/>
    </location>
</feature>
<protein>
    <submittedName>
        <fullName evidence="3">Histidine kinase</fullName>
    </submittedName>
</protein>